<keyword evidence="4" id="KW-1185">Reference proteome</keyword>
<keyword evidence="2" id="KW-1133">Transmembrane helix</keyword>
<organism evidence="3 4">
    <name type="scientific">Agrilutibacter solisilvae</name>
    <dbReference type="NCBI Taxonomy" id="2763317"/>
    <lineage>
        <taxon>Bacteria</taxon>
        <taxon>Pseudomonadati</taxon>
        <taxon>Pseudomonadota</taxon>
        <taxon>Gammaproteobacteria</taxon>
        <taxon>Lysobacterales</taxon>
        <taxon>Lysobacteraceae</taxon>
        <taxon>Agrilutibacter</taxon>
    </lineage>
</organism>
<feature type="region of interest" description="Disordered" evidence="1">
    <location>
        <begin position="37"/>
        <end position="154"/>
    </location>
</feature>
<feature type="compositionally biased region" description="Gly residues" evidence="1">
    <location>
        <begin position="40"/>
        <end position="52"/>
    </location>
</feature>
<protein>
    <submittedName>
        <fullName evidence="3">Uncharacterized protein</fullName>
    </submittedName>
</protein>
<feature type="transmembrane region" description="Helical" evidence="2">
    <location>
        <begin position="14"/>
        <end position="31"/>
    </location>
</feature>
<dbReference type="AlphaFoldDB" id="A0A974XZZ3"/>
<accession>A0A974XZZ3</accession>
<keyword evidence="2" id="KW-0472">Membrane</keyword>
<reference evidence="3 4" key="1">
    <citation type="submission" date="2021-03" db="EMBL/GenBank/DDBJ databases">
        <title>Lysobacter sp. nov. isolated from soil of gangwondo yeongwol, south Korea.</title>
        <authorList>
            <person name="Kim K.R."/>
            <person name="Kim K.H."/>
            <person name="Jeon C.O."/>
        </authorList>
    </citation>
    <scope>NUCLEOTIDE SEQUENCE [LARGE SCALE GENOMIC DNA]</scope>
    <source>
        <strain evidence="3 4">R19</strain>
    </source>
</reference>
<feature type="compositionally biased region" description="Low complexity" evidence="1">
    <location>
        <begin position="53"/>
        <end position="80"/>
    </location>
</feature>
<name>A0A974XZZ3_9GAMM</name>
<sequence length="252" mass="26390">MNIPTVARIGPRPVRWIVLMATLLASVALVWPDIADARGRGGGGRMGGGARMGGSSMARSSISGANRSMSRPAPSSRPSAGTRESGSRGQGATGNRGTGDRGPGDRGSLAGEGTRDINIDNSTNIGVGGDRVRDRDMTIGNSGNRGDRIDGDHDGWGGWHDADIDIEGGPGDWEIDVDVDHHHPIAAAAVIATGAAALASAYYYSLPYGCPMVHTYADPYYYCDGIYYAEQMQGDDIVYVIVEPAAQAQPEK</sequence>
<keyword evidence="2" id="KW-0812">Transmembrane</keyword>
<gene>
    <name evidence="3" type="ORF">I8J32_002365</name>
</gene>
<proteinExistence type="predicted"/>
<dbReference type="RefSeq" id="WP_200615431.1">
    <property type="nucleotide sequence ID" value="NZ_CP071518.1"/>
</dbReference>
<dbReference type="Proteomes" id="UP000639274">
    <property type="component" value="Chromosome"/>
</dbReference>
<evidence type="ECO:0000313" key="4">
    <source>
        <dbReference type="Proteomes" id="UP000639274"/>
    </source>
</evidence>
<feature type="compositionally biased region" description="Basic and acidic residues" evidence="1">
    <location>
        <begin position="145"/>
        <end position="154"/>
    </location>
</feature>
<evidence type="ECO:0000256" key="2">
    <source>
        <dbReference type="SAM" id="Phobius"/>
    </source>
</evidence>
<evidence type="ECO:0000313" key="3">
    <source>
        <dbReference type="EMBL" id="QSX78794.1"/>
    </source>
</evidence>
<evidence type="ECO:0000256" key="1">
    <source>
        <dbReference type="SAM" id="MobiDB-lite"/>
    </source>
</evidence>
<dbReference type="KEGG" id="lsf:I8J32_002365"/>
<dbReference type="EMBL" id="CP071518">
    <property type="protein sequence ID" value="QSX78794.1"/>
    <property type="molecule type" value="Genomic_DNA"/>
</dbReference>
<feature type="compositionally biased region" description="Gly residues" evidence="1">
    <location>
        <begin position="88"/>
        <end position="97"/>
    </location>
</feature>